<dbReference type="KEGG" id="vbh:CMV30_15475"/>
<dbReference type="CDD" id="cd17546">
    <property type="entry name" value="REC_hyHK_CKI1_RcsC-like"/>
    <property type="match status" value="1"/>
</dbReference>
<dbReference type="PROSITE" id="PS50113">
    <property type="entry name" value="PAC"/>
    <property type="match status" value="1"/>
</dbReference>
<dbReference type="InterPro" id="IPR011006">
    <property type="entry name" value="CheY-like_superfamily"/>
</dbReference>
<dbReference type="SUPFAM" id="SSF55874">
    <property type="entry name" value="ATPase domain of HSP90 chaperone/DNA topoisomerase II/histidine kinase"/>
    <property type="match status" value="1"/>
</dbReference>
<evidence type="ECO:0000259" key="4">
    <source>
        <dbReference type="PROSITE" id="PS50109"/>
    </source>
</evidence>
<evidence type="ECO:0000256" key="1">
    <source>
        <dbReference type="ARBA" id="ARBA00000085"/>
    </source>
</evidence>
<organism evidence="8 9">
    <name type="scientific">Nibricoccus aquaticus</name>
    <dbReference type="NCBI Taxonomy" id="2576891"/>
    <lineage>
        <taxon>Bacteria</taxon>
        <taxon>Pseudomonadati</taxon>
        <taxon>Verrucomicrobiota</taxon>
        <taxon>Opitutia</taxon>
        <taxon>Opitutales</taxon>
        <taxon>Opitutaceae</taxon>
        <taxon>Nibricoccus</taxon>
    </lineage>
</organism>
<dbReference type="Pfam" id="PF00072">
    <property type="entry name" value="Response_reg"/>
    <property type="match status" value="1"/>
</dbReference>
<dbReference type="SMART" id="SM00091">
    <property type="entry name" value="PAS"/>
    <property type="match status" value="2"/>
</dbReference>
<dbReference type="InterPro" id="IPR000014">
    <property type="entry name" value="PAS"/>
</dbReference>
<evidence type="ECO:0000313" key="8">
    <source>
        <dbReference type="EMBL" id="ATC65241.1"/>
    </source>
</evidence>
<reference evidence="8 9" key="1">
    <citation type="submission" date="2017-09" db="EMBL/GenBank/DDBJ databases">
        <title>Complete genome sequence of Verrucomicrobial strain HZ-65, isolated from freshwater.</title>
        <authorList>
            <person name="Choi A."/>
        </authorList>
    </citation>
    <scope>NUCLEOTIDE SEQUENCE [LARGE SCALE GENOMIC DNA]</scope>
    <source>
        <strain evidence="8 9">HZ-65</strain>
    </source>
</reference>
<protein>
    <recommendedName>
        <fullName evidence="2">histidine kinase</fullName>
        <ecNumber evidence="2">2.7.13.3</ecNumber>
    </recommendedName>
</protein>
<evidence type="ECO:0000313" key="9">
    <source>
        <dbReference type="Proteomes" id="UP000217265"/>
    </source>
</evidence>
<dbReference type="Pfam" id="PF08448">
    <property type="entry name" value="PAS_4"/>
    <property type="match status" value="1"/>
</dbReference>
<dbReference type="PANTHER" id="PTHR43065">
    <property type="entry name" value="SENSOR HISTIDINE KINASE"/>
    <property type="match status" value="1"/>
</dbReference>
<dbReference type="InterPro" id="IPR001789">
    <property type="entry name" value="Sig_transdc_resp-reg_receiver"/>
</dbReference>
<dbReference type="Pfam" id="PF08447">
    <property type="entry name" value="PAS_3"/>
    <property type="match status" value="1"/>
</dbReference>
<name>A0A290QLD2_9BACT</name>
<dbReference type="PRINTS" id="PR00344">
    <property type="entry name" value="BCTRLSENSOR"/>
</dbReference>
<dbReference type="SMART" id="SM00387">
    <property type="entry name" value="HATPase_c"/>
    <property type="match status" value="1"/>
</dbReference>
<evidence type="ECO:0000256" key="3">
    <source>
        <dbReference type="PROSITE-ProRule" id="PRU00169"/>
    </source>
</evidence>
<dbReference type="SMART" id="SM00086">
    <property type="entry name" value="PAC"/>
    <property type="match status" value="1"/>
</dbReference>
<dbReference type="Gene3D" id="3.30.565.10">
    <property type="entry name" value="Histidine kinase-like ATPase, C-terminal domain"/>
    <property type="match status" value="1"/>
</dbReference>
<dbReference type="SMART" id="SM00448">
    <property type="entry name" value="REC"/>
    <property type="match status" value="1"/>
</dbReference>
<keyword evidence="9" id="KW-1185">Reference proteome</keyword>
<dbReference type="InterPro" id="IPR003594">
    <property type="entry name" value="HATPase_dom"/>
</dbReference>
<feature type="domain" description="PAS" evidence="6">
    <location>
        <begin position="113"/>
        <end position="170"/>
    </location>
</feature>
<dbReference type="CDD" id="cd00130">
    <property type="entry name" value="PAS"/>
    <property type="match status" value="2"/>
</dbReference>
<dbReference type="GO" id="GO:0000160">
    <property type="term" value="P:phosphorelay signal transduction system"/>
    <property type="evidence" value="ECO:0007669"/>
    <property type="project" value="InterPro"/>
</dbReference>
<comment type="catalytic activity">
    <reaction evidence="1">
        <text>ATP + protein L-histidine = ADP + protein N-phospho-L-histidine.</text>
        <dbReference type="EC" id="2.7.13.3"/>
    </reaction>
</comment>
<dbReference type="InterPro" id="IPR004358">
    <property type="entry name" value="Sig_transdc_His_kin-like_C"/>
</dbReference>
<dbReference type="InterPro" id="IPR001610">
    <property type="entry name" value="PAC"/>
</dbReference>
<keyword evidence="3" id="KW-0597">Phosphoprotein</keyword>
<feature type="domain" description="PAS" evidence="6">
    <location>
        <begin position="371"/>
        <end position="444"/>
    </location>
</feature>
<evidence type="ECO:0000259" key="6">
    <source>
        <dbReference type="PROSITE" id="PS50112"/>
    </source>
</evidence>
<feature type="modified residue" description="4-aspartylphosphate" evidence="3">
    <location>
        <position position="803"/>
    </location>
</feature>
<dbReference type="InterPro" id="IPR000700">
    <property type="entry name" value="PAS-assoc_C"/>
</dbReference>
<sequence length="876" mass="94651">MFTLDASGVIVSASAGAENFWQAEAAQLAGRAFVDLFRFEVGNAPDAARHSLQWELFLATALNRAITCAARLADSSSCDVVVRVEENRGEAGGYFAWVDDPGRRREAIPPMLVDSGLALLADQGSVGFFDLNFKAGQIYYSPAWKRLLGYTDTELVNTYDSWLRLLHPEDSAAAPDRVANRRADGIRSFSVEVRMKHRRGHYVWVNCLGAQVFGLSGRLERVTGLQIDISERKEHEDQTYANEDRFHRLTDGGCMAAFDLDFTTHRHWFSPAWRQLAGGFGTDGEDGLASFLAALPPAEASRGAKAFFLNPAPGKDAYADVVRLRGADSRAVPALISAHRQLSRTGELLRVVGFCCALPGSLDALSDNPIPPSLIGDALDALSEGLIIADQRGKVVYLNANAQRLTGQPLETARSRHVSEVFALVNRENGQPAPDALDGALTGAVHPPLCIDHALISTTADAARPIVWSIRQVWTPEGGIAGLVLVFRDPEEMTLTPEELLKTNRLETLGVVAGGLAHDFNNLLTTILGGISHAKDNHDSTFLPDSERACMAAKALTKQLLAVAKGGSASSARQTISPVEILRDAVRLAHAGANAEIRIEAEETLPLLSVDRGQMLQVFQNLIINALQALPLHGGRILLRAGAVTMIEDAELALPAGEYIEFSVSDNGSGIPAEVLERIFEPFFTTKKNGTGLGLPTVRNIVLRHGGEVRVHSAQDEGTQFIILLPQAPKAVEVVETRHTPALRFGTGRILLMDDDADICRLAGGMLGSLDYKYDTARNGEEAIALYKRYLNIGRPYDAIILDLTVVGGMGGEETFRELHALDPDLCAIACTGYDSEEMAAELLAQGFRGYLSKPFRVADLGKSLKKALAARSATA</sequence>
<dbReference type="Gene3D" id="3.30.450.20">
    <property type="entry name" value="PAS domain"/>
    <property type="match status" value="2"/>
</dbReference>
<dbReference type="Proteomes" id="UP000217265">
    <property type="component" value="Chromosome"/>
</dbReference>
<dbReference type="Pfam" id="PF02518">
    <property type="entry name" value="HATPase_c"/>
    <property type="match status" value="1"/>
</dbReference>
<evidence type="ECO:0000259" key="7">
    <source>
        <dbReference type="PROSITE" id="PS50113"/>
    </source>
</evidence>
<dbReference type="InterPro" id="IPR035965">
    <property type="entry name" value="PAS-like_dom_sf"/>
</dbReference>
<dbReference type="InterPro" id="IPR013655">
    <property type="entry name" value="PAS_fold_3"/>
</dbReference>
<dbReference type="InterPro" id="IPR005467">
    <property type="entry name" value="His_kinase_dom"/>
</dbReference>
<evidence type="ECO:0000259" key="5">
    <source>
        <dbReference type="PROSITE" id="PS50110"/>
    </source>
</evidence>
<feature type="domain" description="Histidine kinase" evidence="4">
    <location>
        <begin position="515"/>
        <end position="729"/>
    </location>
</feature>
<dbReference type="GO" id="GO:0004673">
    <property type="term" value="F:protein histidine kinase activity"/>
    <property type="evidence" value="ECO:0007669"/>
    <property type="project" value="UniProtKB-EC"/>
</dbReference>
<dbReference type="SUPFAM" id="SSF52172">
    <property type="entry name" value="CheY-like"/>
    <property type="match status" value="1"/>
</dbReference>
<dbReference type="EMBL" id="CP023344">
    <property type="protein sequence ID" value="ATC65241.1"/>
    <property type="molecule type" value="Genomic_DNA"/>
</dbReference>
<dbReference type="EC" id="2.7.13.3" evidence="2"/>
<proteinExistence type="predicted"/>
<dbReference type="Gene3D" id="1.10.287.130">
    <property type="match status" value="1"/>
</dbReference>
<accession>A0A290QLD2</accession>
<dbReference type="AlphaFoldDB" id="A0A290QLD2"/>
<dbReference type="Gene3D" id="3.40.50.2300">
    <property type="match status" value="1"/>
</dbReference>
<feature type="domain" description="PAC" evidence="7">
    <location>
        <begin position="189"/>
        <end position="241"/>
    </location>
</feature>
<dbReference type="InterPro" id="IPR013656">
    <property type="entry name" value="PAS_4"/>
</dbReference>
<dbReference type="InterPro" id="IPR036890">
    <property type="entry name" value="HATPase_C_sf"/>
</dbReference>
<dbReference type="PROSITE" id="PS50110">
    <property type="entry name" value="RESPONSE_REGULATORY"/>
    <property type="match status" value="1"/>
</dbReference>
<dbReference type="SUPFAM" id="SSF55785">
    <property type="entry name" value="PYP-like sensor domain (PAS domain)"/>
    <property type="match status" value="3"/>
</dbReference>
<feature type="domain" description="Response regulatory" evidence="5">
    <location>
        <begin position="749"/>
        <end position="869"/>
    </location>
</feature>
<evidence type="ECO:0000256" key="2">
    <source>
        <dbReference type="ARBA" id="ARBA00012438"/>
    </source>
</evidence>
<dbReference type="PROSITE" id="PS50112">
    <property type="entry name" value="PAS"/>
    <property type="match status" value="2"/>
</dbReference>
<dbReference type="PANTHER" id="PTHR43065:SF42">
    <property type="entry name" value="TWO-COMPONENT SENSOR PPRA"/>
    <property type="match status" value="1"/>
</dbReference>
<dbReference type="PROSITE" id="PS50109">
    <property type="entry name" value="HIS_KIN"/>
    <property type="match status" value="1"/>
</dbReference>
<gene>
    <name evidence="8" type="ORF">CMV30_15475</name>
</gene>
<dbReference type="NCBIfam" id="TIGR00229">
    <property type="entry name" value="sensory_box"/>
    <property type="match status" value="1"/>
</dbReference>